<name>A0A370B9B4_9ACTN</name>
<proteinExistence type="predicted"/>
<dbReference type="EMBL" id="QQNA01000182">
    <property type="protein sequence ID" value="RDG36015.1"/>
    <property type="molecule type" value="Genomic_DNA"/>
</dbReference>
<accession>A0A370B9B4</accession>
<keyword evidence="3" id="KW-1185">Reference proteome</keyword>
<protein>
    <submittedName>
        <fullName evidence="2">Uncharacterized protein</fullName>
    </submittedName>
</protein>
<feature type="transmembrane region" description="Helical" evidence="1">
    <location>
        <begin position="48"/>
        <end position="70"/>
    </location>
</feature>
<gene>
    <name evidence="2" type="ORF">DVH02_22200</name>
</gene>
<keyword evidence="1" id="KW-0472">Membrane</keyword>
<dbReference type="InterPro" id="IPR046295">
    <property type="entry name" value="DUF6332"/>
</dbReference>
<evidence type="ECO:0000313" key="3">
    <source>
        <dbReference type="Proteomes" id="UP000253741"/>
    </source>
</evidence>
<dbReference type="Proteomes" id="UP000253741">
    <property type="component" value="Unassembled WGS sequence"/>
</dbReference>
<reference evidence="2 3" key="1">
    <citation type="submission" date="2018-07" db="EMBL/GenBank/DDBJ databases">
        <title>Streptomyces species from bats.</title>
        <authorList>
            <person name="Dunlap C."/>
        </authorList>
    </citation>
    <scope>NUCLEOTIDE SEQUENCE [LARGE SCALE GENOMIC DNA]</scope>
    <source>
        <strain evidence="2 3">AC230</strain>
    </source>
</reference>
<evidence type="ECO:0000256" key="1">
    <source>
        <dbReference type="SAM" id="Phobius"/>
    </source>
</evidence>
<keyword evidence="1" id="KW-0812">Transmembrane</keyword>
<dbReference type="Pfam" id="PF19857">
    <property type="entry name" value="DUF6332"/>
    <property type="match status" value="1"/>
</dbReference>
<comment type="caution">
    <text evidence="2">The sequence shown here is derived from an EMBL/GenBank/DDBJ whole genome shotgun (WGS) entry which is preliminary data.</text>
</comment>
<keyword evidence="1" id="KW-1133">Transmembrane helix</keyword>
<dbReference type="RefSeq" id="WP_114625582.1">
    <property type="nucleotide sequence ID" value="NZ_QQNA01000182.1"/>
</dbReference>
<feature type="transmembrane region" description="Helical" evidence="1">
    <location>
        <begin position="12"/>
        <end position="36"/>
    </location>
</feature>
<dbReference type="AlphaFoldDB" id="A0A370B9B4"/>
<sequence length="87" mass="8897">MGTRSDAERDAITVEIGFALLTGFLAAVLVFAAVAVPPYAFDLPSAPLPGAGGVAALVFLARVVQVLWGFGRRGGQPSQPGRTSPDS</sequence>
<organism evidence="2 3">
    <name type="scientific">Streptomyces corynorhini</name>
    <dbReference type="NCBI Taxonomy" id="2282652"/>
    <lineage>
        <taxon>Bacteria</taxon>
        <taxon>Bacillati</taxon>
        <taxon>Actinomycetota</taxon>
        <taxon>Actinomycetes</taxon>
        <taxon>Kitasatosporales</taxon>
        <taxon>Streptomycetaceae</taxon>
        <taxon>Streptomyces</taxon>
    </lineage>
</organism>
<evidence type="ECO:0000313" key="2">
    <source>
        <dbReference type="EMBL" id="RDG36015.1"/>
    </source>
</evidence>